<reference evidence="2 3" key="1">
    <citation type="submission" date="2019-03" db="EMBL/GenBank/DDBJ databases">
        <title>Single cell metagenomics reveals metabolic interactions within the superorganism composed of flagellate Streblomastix strix and complex community of Bacteroidetes bacteria on its surface.</title>
        <authorList>
            <person name="Treitli S.C."/>
            <person name="Kolisko M."/>
            <person name="Husnik F."/>
            <person name="Keeling P."/>
            <person name="Hampl V."/>
        </authorList>
    </citation>
    <scope>NUCLEOTIDE SEQUENCE [LARGE SCALE GENOMIC DNA]</scope>
    <source>
        <strain evidence="2">ST1C</strain>
    </source>
</reference>
<gene>
    <name evidence="2" type="ORF">EZS28_034764</name>
</gene>
<evidence type="ECO:0000313" key="3">
    <source>
        <dbReference type="Proteomes" id="UP000324800"/>
    </source>
</evidence>
<evidence type="ECO:0000256" key="1">
    <source>
        <dbReference type="SAM" id="MobiDB-lite"/>
    </source>
</evidence>
<feature type="compositionally biased region" description="Low complexity" evidence="1">
    <location>
        <begin position="289"/>
        <end position="300"/>
    </location>
</feature>
<feature type="region of interest" description="Disordered" evidence="1">
    <location>
        <begin position="328"/>
        <end position="394"/>
    </location>
</feature>
<dbReference type="EMBL" id="SNRW01016106">
    <property type="protein sequence ID" value="KAA6369709.1"/>
    <property type="molecule type" value="Genomic_DNA"/>
</dbReference>
<feature type="compositionally biased region" description="Acidic residues" evidence="1">
    <location>
        <begin position="96"/>
        <end position="109"/>
    </location>
</feature>
<accession>A0A5J4UGK7</accession>
<dbReference type="AlphaFoldDB" id="A0A5J4UGK7"/>
<organism evidence="2 3">
    <name type="scientific">Streblomastix strix</name>
    <dbReference type="NCBI Taxonomy" id="222440"/>
    <lineage>
        <taxon>Eukaryota</taxon>
        <taxon>Metamonada</taxon>
        <taxon>Preaxostyla</taxon>
        <taxon>Oxymonadida</taxon>
        <taxon>Streblomastigidae</taxon>
        <taxon>Streblomastix</taxon>
    </lineage>
</organism>
<dbReference type="Proteomes" id="UP000324800">
    <property type="component" value="Unassembled WGS sequence"/>
</dbReference>
<feature type="region of interest" description="Disordered" evidence="1">
    <location>
        <begin position="278"/>
        <end position="305"/>
    </location>
</feature>
<sequence length="394" mass="46560">MPNGNSADYLHSQVVRIFEYLRLIEGSPNVVGDTQEMWMERNIPIFSSDLDSYLDDEDEDCMNYTEKTYWELKKGINEKGIDETLEKDVNQIENADLIDDQEDNSEDQDEKDKQTNQQQFDPNSTDKFSHLYDTDFYFNELMKFPTSIFKAIDTDTGMKLPIDMDSSLSENSQLGSKFNFRQTHTKGEDRERITQRMTDRLRKDEYVYDFEDFDVDLVPYRRGRKKQQQKDLIDQINTIQKEWNLDEQEIDNQELRNEQQNDQFEQDNENVLDEFSEIESEEEQEKGLNNENENYPQNEQNKQDTSNADTITALSNQLNLINYVMGSRSSDDDESNVSNDEFKDDLPIRKKRKRKKKKSMSMRFYVVKKRGPRKGRDDDEAVSPSNKDLNATYL</sequence>
<comment type="caution">
    <text evidence="2">The sequence shown here is derived from an EMBL/GenBank/DDBJ whole genome shotgun (WGS) entry which is preliminary data.</text>
</comment>
<feature type="compositionally biased region" description="Polar residues" evidence="1">
    <location>
        <begin position="115"/>
        <end position="126"/>
    </location>
</feature>
<feature type="compositionally biased region" description="Polar residues" evidence="1">
    <location>
        <begin position="383"/>
        <end position="394"/>
    </location>
</feature>
<feature type="region of interest" description="Disordered" evidence="1">
    <location>
        <begin position="96"/>
        <end position="127"/>
    </location>
</feature>
<name>A0A5J4UGK7_9EUKA</name>
<protein>
    <submittedName>
        <fullName evidence="2">Uncharacterized protein</fullName>
    </submittedName>
</protein>
<feature type="compositionally biased region" description="Basic residues" evidence="1">
    <location>
        <begin position="349"/>
        <end position="373"/>
    </location>
</feature>
<evidence type="ECO:0000313" key="2">
    <source>
        <dbReference type="EMBL" id="KAA6369709.1"/>
    </source>
</evidence>
<proteinExistence type="predicted"/>